<dbReference type="GO" id="GO:0003352">
    <property type="term" value="P:regulation of cilium movement"/>
    <property type="evidence" value="ECO:0007669"/>
    <property type="project" value="TreeGrafter"/>
</dbReference>
<evidence type="ECO:0000256" key="2">
    <source>
        <dbReference type="ARBA" id="ARBA00022846"/>
    </source>
</evidence>
<evidence type="ECO:0000256" key="4">
    <source>
        <dbReference type="ARBA" id="ARBA00023273"/>
    </source>
</evidence>
<protein>
    <submittedName>
        <fullName evidence="6">Uncharacterized protein</fullName>
    </submittedName>
</protein>
<sequence length="502" mass="56521">MPKQVRRKQQSKAREPSSESDCLSESEPSQLSVQQRGIKPARARKPSDARTVIKKRSAVAKKPAVNKRHEASDSDIGDQASDEDNDDDDGTDERVQRKSDTSSKARTGSSSGADGEGANYKVQLEKKIAMARQFLDSFANDRRAEVEALSKSSEMFVKTQSMCSSIHFSLPLFLTQTHSLTPQRNPSPRDETLTTVTTRVREFQKTAESKRVKFLDMYAQIEDERYKIQSENAIQEMQAHAASVFKESQSLIKKDLGSGSKIKSAMEALLCVKELKDQVEALHQIHRKQAANERDLQEAEEQFSTPLQSHCINTDTLVDLHLGLQTQFRNELGLLEAEFHTERALEKTEILRIIARMELEFQETEADAKDEYSSQKDDSKHKATFENRSHSFCQSIEELNAAQMDPDLEGVLPKEFPAMEQFNKRFNKICLDVLAVEKQNKGLTGGNSNLRSILRQYLDGIGLNEDALNQLNPLVVVNISSPTPGRTNMTLNGWCAAKYYLC</sequence>
<feature type="compositionally biased region" description="Basic and acidic residues" evidence="5">
    <location>
        <begin position="92"/>
        <end position="103"/>
    </location>
</feature>
<comment type="caution">
    <text evidence="6">The sequence shown here is derived from an EMBL/GenBank/DDBJ whole genome shotgun (WGS) entry which is preliminary data.</text>
</comment>
<dbReference type="EMBL" id="QEAP01000153">
    <property type="protein sequence ID" value="TPX73963.1"/>
    <property type="molecule type" value="Genomic_DNA"/>
</dbReference>
<dbReference type="STRING" id="246404.A0A507FCF2"/>
<evidence type="ECO:0000256" key="5">
    <source>
        <dbReference type="SAM" id="MobiDB-lite"/>
    </source>
</evidence>
<feature type="compositionally biased region" description="Polar residues" evidence="5">
    <location>
        <begin position="19"/>
        <end position="35"/>
    </location>
</feature>
<dbReference type="PANTHER" id="PTHR21625">
    <property type="entry name" value="NYD-SP28 PROTEIN"/>
    <property type="match status" value="1"/>
</dbReference>
<feature type="region of interest" description="Disordered" evidence="5">
    <location>
        <begin position="1"/>
        <end position="118"/>
    </location>
</feature>
<evidence type="ECO:0000256" key="3">
    <source>
        <dbReference type="ARBA" id="ARBA00023069"/>
    </source>
</evidence>
<evidence type="ECO:0000313" key="7">
    <source>
        <dbReference type="Proteomes" id="UP000320333"/>
    </source>
</evidence>
<dbReference type="InterPro" id="IPR039750">
    <property type="entry name" value="DRC1/DRC2"/>
</dbReference>
<dbReference type="Proteomes" id="UP000320333">
    <property type="component" value="Unassembled WGS sequence"/>
</dbReference>
<feature type="region of interest" description="Disordered" evidence="5">
    <location>
        <begin position="365"/>
        <end position="384"/>
    </location>
</feature>
<organism evidence="6 7">
    <name type="scientific">Chytriomyces confervae</name>
    <dbReference type="NCBI Taxonomy" id="246404"/>
    <lineage>
        <taxon>Eukaryota</taxon>
        <taxon>Fungi</taxon>
        <taxon>Fungi incertae sedis</taxon>
        <taxon>Chytridiomycota</taxon>
        <taxon>Chytridiomycota incertae sedis</taxon>
        <taxon>Chytridiomycetes</taxon>
        <taxon>Chytridiales</taxon>
        <taxon>Chytriomycetaceae</taxon>
        <taxon>Chytriomyces</taxon>
    </lineage>
</organism>
<proteinExistence type="predicted"/>
<keyword evidence="7" id="KW-1185">Reference proteome</keyword>
<keyword evidence="4" id="KW-0966">Cell projection</keyword>
<keyword evidence="2" id="KW-0282">Flagellum</keyword>
<gene>
    <name evidence="6" type="ORF">CcCBS67573_g04764</name>
</gene>
<feature type="compositionally biased region" description="Basic and acidic residues" evidence="5">
    <location>
        <begin position="366"/>
        <end position="384"/>
    </location>
</feature>
<dbReference type="GO" id="GO:0005858">
    <property type="term" value="C:axonemal dynein complex"/>
    <property type="evidence" value="ECO:0007669"/>
    <property type="project" value="InterPro"/>
</dbReference>
<evidence type="ECO:0000313" key="6">
    <source>
        <dbReference type="EMBL" id="TPX73963.1"/>
    </source>
</evidence>
<comment type="subcellular location">
    <subcellularLocation>
        <location evidence="1">Cytoplasm</location>
        <location evidence="1">Cytoskeleton</location>
        <location evidence="1">Flagellum axoneme</location>
    </subcellularLocation>
</comment>
<evidence type="ECO:0000256" key="1">
    <source>
        <dbReference type="ARBA" id="ARBA00004611"/>
    </source>
</evidence>
<name>A0A507FCF2_9FUNG</name>
<dbReference type="GO" id="GO:0070286">
    <property type="term" value="P:axonemal dynein complex assembly"/>
    <property type="evidence" value="ECO:0007669"/>
    <property type="project" value="InterPro"/>
</dbReference>
<accession>A0A507FCF2</accession>
<dbReference type="GO" id="GO:0060285">
    <property type="term" value="P:cilium-dependent cell motility"/>
    <property type="evidence" value="ECO:0007669"/>
    <property type="project" value="TreeGrafter"/>
</dbReference>
<feature type="compositionally biased region" description="Basic residues" evidence="5">
    <location>
        <begin position="1"/>
        <end position="11"/>
    </location>
</feature>
<keyword evidence="3" id="KW-0969">Cilium</keyword>
<dbReference type="AlphaFoldDB" id="A0A507FCF2"/>
<reference evidence="6 7" key="1">
    <citation type="journal article" date="2019" name="Sci. Rep.">
        <title>Comparative genomics of chytrid fungi reveal insights into the obligate biotrophic and pathogenic lifestyle of Synchytrium endobioticum.</title>
        <authorList>
            <person name="van de Vossenberg B.T.L.H."/>
            <person name="Warris S."/>
            <person name="Nguyen H.D.T."/>
            <person name="van Gent-Pelzer M.P.E."/>
            <person name="Joly D.L."/>
            <person name="van de Geest H.C."/>
            <person name="Bonants P.J.M."/>
            <person name="Smith D.S."/>
            <person name="Levesque C.A."/>
            <person name="van der Lee T.A.J."/>
        </authorList>
    </citation>
    <scope>NUCLEOTIDE SEQUENCE [LARGE SCALE GENOMIC DNA]</scope>
    <source>
        <strain evidence="6 7">CBS 675.73</strain>
    </source>
</reference>
<dbReference type="PANTHER" id="PTHR21625:SF0">
    <property type="entry name" value="DYNEIN REGULATORY COMPLEX SUBUNIT 2"/>
    <property type="match status" value="1"/>
</dbReference>
<dbReference type="OrthoDB" id="7760980at2759"/>
<feature type="compositionally biased region" description="Acidic residues" evidence="5">
    <location>
        <begin position="73"/>
        <end position="91"/>
    </location>
</feature>